<evidence type="ECO:0000313" key="3">
    <source>
        <dbReference type="Proteomes" id="UP001369086"/>
    </source>
</evidence>
<dbReference type="EMBL" id="JAHFZB010000006">
    <property type="protein sequence ID" value="KAK6488862.1"/>
    <property type="molecule type" value="Genomic_DNA"/>
</dbReference>
<dbReference type="Pfam" id="PF24764">
    <property type="entry name" value="rva_4"/>
    <property type="match status" value="1"/>
</dbReference>
<dbReference type="Proteomes" id="UP001369086">
    <property type="component" value="Unassembled WGS sequence"/>
</dbReference>
<protein>
    <recommendedName>
        <fullName evidence="1">Integrase core domain-containing protein</fullName>
    </recommendedName>
</protein>
<feature type="non-terminal residue" evidence="2">
    <location>
        <position position="1"/>
    </location>
</feature>
<dbReference type="PANTHER" id="PTHR46791">
    <property type="entry name" value="EXPRESSED PROTEIN"/>
    <property type="match status" value="1"/>
</dbReference>
<gene>
    <name evidence="2" type="ORF">HHUSO_G7811</name>
</gene>
<sequence>LKIKMSSLIAHYFDQGHSYDAILAFLSELHGIHLSMRTLKYKLKKQGLSRRLNYASQRDTIAAIRNELRGPGVLSGYRTMWQVLKQKYRLNVKRETVMRVLYKNSITVLPQLNPRGHQSRTVRRFVRRVYHSLGPNYIWHVDGYDKLKPFGFAISGCIDGFSRRLMWLTSGPTNNNPAVIANNYVNCVVSNKIIPMRLRTDCRTENGTMAAIQAMLRRHHNDYHAGNRSHLYGSSMSNQRIESWWSIFRKGRAQFWMDLFGDIRDFGLFNGSHEHQCLLRYCFMNILQTDLDECTSLWNLHRIRPSRMSLCPGGIPNEMYRLPQR</sequence>
<keyword evidence="3" id="KW-1185">Reference proteome</keyword>
<evidence type="ECO:0000313" key="2">
    <source>
        <dbReference type="EMBL" id="KAK6488862.1"/>
    </source>
</evidence>
<organism evidence="2 3">
    <name type="scientific">Huso huso</name>
    <name type="common">Beluga</name>
    <name type="synonym">Acipenser huso</name>
    <dbReference type="NCBI Taxonomy" id="61971"/>
    <lineage>
        <taxon>Eukaryota</taxon>
        <taxon>Metazoa</taxon>
        <taxon>Chordata</taxon>
        <taxon>Craniata</taxon>
        <taxon>Vertebrata</taxon>
        <taxon>Euteleostomi</taxon>
        <taxon>Actinopterygii</taxon>
        <taxon>Chondrostei</taxon>
        <taxon>Acipenseriformes</taxon>
        <taxon>Acipenseridae</taxon>
        <taxon>Huso</taxon>
    </lineage>
</organism>
<dbReference type="InterPro" id="IPR058913">
    <property type="entry name" value="Integrase_dom_put"/>
</dbReference>
<accession>A0ABR0ZVM0</accession>
<reference evidence="2 3" key="1">
    <citation type="submission" date="2021-05" db="EMBL/GenBank/DDBJ databases">
        <authorList>
            <person name="Zahm M."/>
            <person name="Klopp C."/>
            <person name="Cabau C."/>
            <person name="Kuhl H."/>
            <person name="Suciu R."/>
            <person name="Ciorpac M."/>
            <person name="Holostenco D."/>
            <person name="Gessner J."/>
            <person name="Wuertz S."/>
            <person name="Hohne C."/>
            <person name="Stock M."/>
            <person name="Gislard M."/>
            <person name="Lluch J."/>
            <person name="Milhes M."/>
            <person name="Lampietro C."/>
            <person name="Lopez Roques C."/>
            <person name="Donnadieu C."/>
            <person name="Du K."/>
            <person name="Schartl M."/>
            <person name="Guiguen Y."/>
        </authorList>
    </citation>
    <scope>NUCLEOTIDE SEQUENCE [LARGE SCALE GENOMIC DNA]</scope>
    <source>
        <strain evidence="2">Hh-F2</strain>
        <tissue evidence="2">Blood</tissue>
    </source>
</reference>
<dbReference type="PANTHER" id="PTHR46791:SF12">
    <property type="match status" value="1"/>
</dbReference>
<evidence type="ECO:0000259" key="1">
    <source>
        <dbReference type="Pfam" id="PF24764"/>
    </source>
</evidence>
<feature type="domain" description="Integrase core" evidence="1">
    <location>
        <begin position="129"/>
        <end position="307"/>
    </location>
</feature>
<proteinExistence type="predicted"/>
<name>A0ABR0ZVM0_HUSHU</name>
<comment type="caution">
    <text evidence="2">The sequence shown here is derived from an EMBL/GenBank/DDBJ whole genome shotgun (WGS) entry which is preliminary data.</text>
</comment>